<dbReference type="HOGENOM" id="CLU_3254957_0_0_9"/>
<protein>
    <submittedName>
        <fullName evidence="1">Uncharacterized protein</fullName>
    </submittedName>
</protein>
<keyword evidence="2" id="KW-1185">Reference proteome</keyword>
<evidence type="ECO:0000313" key="2">
    <source>
        <dbReference type="Proteomes" id="UP000004121"/>
    </source>
</evidence>
<proteinExistence type="predicted"/>
<evidence type="ECO:0000313" key="1">
    <source>
        <dbReference type="EMBL" id="EEJ52291.1"/>
    </source>
</evidence>
<dbReference type="STRING" id="585501.HMPREF6123_0426"/>
<organism evidence="1 2">
    <name type="scientific">Oribacterium sinus F0268</name>
    <dbReference type="NCBI Taxonomy" id="585501"/>
    <lineage>
        <taxon>Bacteria</taxon>
        <taxon>Bacillati</taxon>
        <taxon>Bacillota</taxon>
        <taxon>Clostridia</taxon>
        <taxon>Lachnospirales</taxon>
        <taxon>Lachnospiraceae</taxon>
        <taxon>Oribacterium</taxon>
    </lineage>
</organism>
<reference evidence="1 2" key="1">
    <citation type="submission" date="2009-04" db="EMBL/GenBank/DDBJ databases">
        <authorList>
            <person name="Qin X."/>
            <person name="Bachman B."/>
            <person name="Battles P."/>
            <person name="Bell A."/>
            <person name="Bess C."/>
            <person name="Bickham C."/>
            <person name="Chaboub L."/>
            <person name="Chen D."/>
            <person name="Coyle M."/>
            <person name="Deiros D.R."/>
            <person name="Dinh H."/>
            <person name="Forbes L."/>
            <person name="Fowler G."/>
            <person name="Francisco L."/>
            <person name="Fu Q."/>
            <person name="Gubbala S."/>
            <person name="Hale W."/>
            <person name="Han Y."/>
            <person name="Hemphill L."/>
            <person name="Highlander S.K."/>
            <person name="Hirani K."/>
            <person name="Hogues M."/>
            <person name="Jackson L."/>
            <person name="Jakkamsetti A."/>
            <person name="Javaid M."/>
            <person name="Jiang H."/>
            <person name="Korchina V."/>
            <person name="Kovar C."/>
            <person name="Lara F."/>
            <person name="Lee S."/>
            <person name="Mata R."/>
            <person name="Mathew T."/>
            <person name="Moen C."/>
            <person name="Morales K."/>
            <person name="Munidasa M."/>
            <person name="Nazareth L."/>
            <person name="Ngo R."/>
            <person name="Nguyen L."/>
            <person name="Okwuonu G."/>
            <person name="Ongeri F."/>
            <person name="Patil S."/>
            <person name="Petrosino J."/>
            <person name="Pham C."/>
            <person name="Pham P."/>
            <person name="Pu L.-L."/>
            <person name="Puazo M."/>
            <person name="Raj R."/>
            <person name="Reid J."/>
            <person name="Rouhana J."/>
            <person name="Saada N."/>
            <person name="Shang Y."/>
            <person name="Simmons D."/>
            <person name="Thornton R."/>
            <person name="Warren J."/>
            <person name="Weissenberger G."/>
            <person name="Zhang J."/>
            <person name="Zhang L."/>
            <person name="Zhou C."/>
            <person name="Zhu D."/>
            <person name="Muzny D."/>
            <person name="Worley K."/>
            <person name="Gibbs R."/>
        </authorList>
    </citation>
    <scope>NUCLEOTIDE SEQUENCE [LARGE SCALE GENOMIC DNA]</scope>
    <source>
        <strain evidence="1 2">F0268</strain>
    </source>
</reference>
<dbReference type="AlphaFoldDB" id="C2KVA7"/>
<name>C2KVA7_9FIRM</name>
<gene>
    <name evidence="1" type="ORF">HMPREF6123_0426</name>
</gene>
<comment type="caution">
    <text evidence="1">The sequence shown here is derived from an EMBL/GenBank/DDBJ whole genome shotgun (WGS) entry which is preliminary data.</text>
</comment>
<dbReference type="Proteomes" id="UP000004121">
    <property type="component" value="Unassembled WGS sequence"/>
</dbReference>
<accession>C2KVA7</accession>
<dbReference type="InParanoid" id="C2KVA7"/>
<sequence>MEKFLRKYCGFLLLFCVVPCLFCFRSILIQENPEKILTLEKK</sequence>
<dbReference type="EMBL" id="ACKX01000047">
    <property type="protein sequence ID" value="EEJ52291.1"/>
    <property type="molecule type" value="Genomic_DNA"/>
</dbReference>